<dbReference type="RefSeq" id="WP_172970663.1">
    <property type="nucleotide sequence ID" value="NZ_LR215729.2"/>
</dbReference>
<name>A0A653E4L4_9PSED</name>
<sequence length="430" mass="47025">MSMFNQSVTSLWQQTAVPLSQPPQLRERMNADVTIIGAGITGLRAALELSKRNISVVVLDSHEPGWGASGRTGGQVNPLAHATPDVIIQQLGPVFGPRMLDAYINSASELFNLVKHHDLQCEAVQGGWLRGAHCESATKDLQKMYDGWSKIGLDISFVEGAELRRLSGSDAYKTATLVKSAGSLQPLSYSRELARVAKSQGADIFANSPVLNVKAQGGKWTTTTQYGEVVSDWVLHCTNGYTDNTLKGLRQTIVPLISIQAATRPLSKAEYDAVLPEGHTLADTRRVIYYSRKDNRNRLLFGSLGTAESCARADKQRLLRSMRSVFPQFCEEDLEYHWGGRVAFTPDVLPHLHEPAPGQLAGLGYNGRGVAMATVMGRVLAERVAGKPAEDLPIPTTGFKSVPFHGFHKVGVVSAIKYFEFRDNTDAKFF</sequence>
<keyword evidence="1" id="KW-0560">Oxidoreductase</keyword>
<reference evidence="3" key="1">
    <citation type="submission" date="2019-02" db="EMBL/GenBank/DDBJ databases">
        <authorList>
            <consortium name="Genoscope - CEA"/>
            <person name="William W."/>
        </authorList>
    </citation>
    <scope>NUCLEOTIDE SEQUENCE [LARGE SCALE GENOMIC DNA]</scope>
    <source>
        <strain evidence="3">YSy11</strain>
    </source>
</reference>
<gene>
    <name evidence="3" type="ORF">PMYSY11_2632</name>
</gene>
<accession>A0A653E4L4</accession>
<dbReference type="InterPro" id="IPR036188">
    <property type="entry name" value="FAD/NAD-bd_sf"/>
</dbReference>
<feature type="domain" description="FAD dependent oxidoreductase" evidence="2">
    <location>
        <begin position="32"/>
        <end position="383"/>
    </location>
</feature>
<dbReference type="Gene3D" id="3.50.50.60">
    <property type="entry name" value="FAD/NAD(P)-binding domain"/>
    <property type="match status" value="1"/>
</dbReference>
<evidence type="ECO:0000259" key="2">
    <source>
        <dbReference type="Pfam" id="PF01266"/>
    </source>
</evidence>
<dbReference type="AlphaFoldDB" id="A0A653E4L4"/>
<dbReference type="EMBL" id="LR215729">
    <property type="protein sequence ID" value="VEV97677.1"/>
    <property type="molecule type" value="Genomic_DNA"/>
</dbReference>
<evidence type="ECO:0000313" key="3">
    <source>
        <dbReference type="EMBL" id="VEV97677.1"/>
    </source>
</evidence>
<dbReference type="PANTHER" id="PTHR13847">
    <property type="entry name" value="SARCOSINE DEHYDROGENASE-RELATED"/>
    <property type="match status" value="1"/>
</dbReference>
<proteinExistence type="predicted"/>
<dbReference type="GO" id="GO:0016491">
    <property type="term" value="F:oxidoreductase activity"/>
    <property type="evidence" value="ECO:0007669"/>
    <property type="project" value="UniProtKB-KW"/>
</dbReference>
<dbReference type="SUPFAM" id="SSF51905">
    <property type="entry name" value="FAD/NAD(P)-binding domain"/>
    <property type="match status" value="1"/>
</dbReference>
<dbReference type="PANTHER" id="PTHR13847:SF281">
    <property type="entry name" value="FAD DEPENDENT OXIDOREDUCTASE DOMAIN-CONTAINING PROTEIN"/>
    <property type="match status" value="1"/>
</dbReference>
<organism evidence="3">
    <name type="scientific">Pseudomonas marincola</name>
    <dbReference type="NCBI Taxonomy" id="437900"/>
    <lineage>
        <taxon>Bacteria</taxon>
        <taxon>Pseudomonadati</taxon>
        <taxon>Pseudomonadota</taxon>
        <taxon>Gammaproteobacteria</taxon>
        <taxon>Pseudomonadales</taxon>
        <taxon>Pseudomonadaceae</taxon>
        <taxon>Pseudomonas</taxon>
    </lineage>
</organism>
<dbReference type="GO" id="GO:0005737">
    <property type="term" value="C:cytoplasm"/>
    <property type="evidence" value="ECO:0007669"/>
    <property type="project" value="TreeGrafter"/>
</dbReference>
<evidence type="ECO:0000256" key="1">
    <source>
        <dbReference type="ARBA" id="ARBA00023002"/>
    </source>
</evidence>
<dbReference type="InterPro" id="IPR006076">
    <property type="entry name" value="FAD-dep_OxRdtase"/>
</dbReference>
<protein>
    <recommendedName>
        <fullName evidence="2">FAD dependent oxidoreductase domain-containing protein</fullName>
    </recommendedName>
</protein>
<dbReference type="Gene3D" id="3.30.9.10">
    <property type="entry name" value="D-Amino Acid Oxidase, subunit A, domain 2"/>
    <property type="match status" value="1"/>
</dbReference>
<dbReference type="Pfam" id="PF01266">
    <property type="entry name" value="DAO"/>
    <property type="match status" value="1"/>
</dbReference>